<dbReference type="EMBL" id="BMAO01016572">
    <property type="protein sequence ID" value="GFR09684.1"/>
    <property type="molecule type" value="Genomic_DNA"/>
</dbReference>
<proteinExistence type="predicted"/>
<comment type="caution">
    <text evidence="1">The sequence shown here is derived from an EMBL/GenBank/DDBJ whole genome shotgun (WGS) entry which is preliminary data.</text>
</comment>
<dbReference type="Proteomes" id="UP000887116">
    <property type="component" value="Unassembled WGS sequence"/>
</dbReference>
<evidence type="ECO:0000313" key="2">
    <source>
        <dbReference type="Proteomes" id="UP000887116"/>
    </source>
</evidence>
<evidence type="ECO:0000313" key="1">
    <source>
        <dbReference type="EMBL" id="GFR09684.1"/>
    </source>
</evidence>
<protein>
    <submittedName>
        <fullName evidence="1">Uncharacterized protein</fullName>
    </submittedName>
</protein>
<organism evidence="1 2">
    <name type="scientific">Trichonephila clavata</name>
    <name type="common">Joro spider</name>
    <name type="synonym">Nephila clavata</name>
    <dbReference type="NCBI Taxonomy" id="2740835"/>
    <lineage>
        <taxon>Eukaryota</taxon>
        <taxon>Metazoa</taxon>
        <taxon>Ecdysozoa</taxon>
        <taxon>Arthropoda</taxon>
        <taxon>Chelicerata</taxon>
        <taxon>Arachnida</taxon>
        <taxon>Araneae</taxon>
        <taxon>Araneomorphae</taxon>
        <taxon>Entelegynae</taxon>
        <taxon>Araneoidea</taxon>
        <taxon>Nephilidae</taxon>
        <taxon>Trichonephila</taxon>
    </lineage>
</organism>
<name>A0A8X6LJK3_TRICU</name>
<accession>A0A8X6LJK3</accession>
<sequence length="87" mass="10014">MQEAIHSGGSRSFLHEKFATPEGNLDIRKVDYEKVRIRSWMRINYCPPRFQTDVAKGSFLPPQMTSVLPWIPIATSLERKMSFTLAT</sequence>
<keyword evidence="2" id="KW-1185">Reference proteome</keyword>
<dbReference type="AlphaFoldDB" id="A0A8X6LJK3"/>
<gene>
    <name evidence="1" type="ORF">TNCT_65211</name>
</gene>
<reference evidence="1" key="1">
    <citation type="submission" date="2020-07" db="EMBL/GenBank/DDBJ databases">
        <title>Multicomponent nature underlies the extraordinary mechanical properties of spider dragline silk.</title>
        <authorList>
            <person name="Kono N."/>
            <person name="Nakamura H."/>
            <person name="Mori M."/>
            <person name="Yoshida Y."/>
            <person name="Ohtoshi R."/>
            <person name="Malay A.D."/>
            <person name="Moran D.A.P."/>
            <person name="Tomita M."/>
            <person name="Numata K."/>
            <person name="Arakawa K."/>
        </authorList>
    </citation>
    <scope>NUCLEOTIDE SEQUENCE</scope>
</reference>